<gene>
    <name evidence="1" type="ORF">P0E79_08510</name>
</gene>
<proteinExistence type="predicted"/>
<comment type="caution">
    <text evidence="1">The sequence shown here is derived from an EMBL/GenBank/DDBJ whole genome shotgun (WGS) entry which is preliminary data.</text>
</comment>
<evidence type="ECO:0008006" key="3">
    <source>
        <dbReference type="Google" id="ProtNLM"/>
    </source>
</evidence>
<dbReference type="EMBL" id="JAREWH010000006">
    <property type="protein sequence ID" value="MDN3192521.1"/>
    <property type="molecule type" value="Genomic_DNA"/>
</dbReference>
<reference evidence="1" key="2">
    <citation type="submission" date="2023-03" db="EMBL/GenBank/DDBJ databases">
        <authorList>
            <person name="Zajac M."/>
            <person name="Kwit R."/>
            <person name="Wasyl D."/>
        </authorList>
    </citation>
    <scope>NUCLEOTIDE SEQUENCE</scope>
    <source>
        <strain evidence="1">691B_2</strain>
    </source>
</reference>
<dbReference type="RefSeq" id="WP_002361208.1">
    <property type="nucleotide sequence ID" value="NZ_AP018538.1"/>
</dbReference>
<reference evidence="1" key="1">
    <citation type="journal article" date="2023" name="Pathogens">
        <title>Prevalence of Enterococcus spp. and the Whole-Genome Characteristics of Enterococcus faecium and Enterococcus faecalis Strains Isolated from Free-Living Birds in Poland.</title>
        <authorList>
            <person name="Kwit R."/>
            <person name="Zajac M."/>
            <person name="Smialowska-Weglinska A."/>
            <person name="Skarzynska M."/>
            <person name="Bomba A."/>
            <person name="Lalak A."/>
            <person name="Skrzypiec E."/>
            <person name="Wojdat D."/>
            <person name="Koza W."/>
            <person name="Mikos-Wojewoda E."/>
            <person name="Pasim P."/>
            <person name="Skora M."/>
            <person name="Polak M."/>
            <person name="Wiacek J."/>
            <person name="Wasyl D."/>
        </authorList>
    </citation>
    <scope>NUCLEOTIDE SEQUENCE</scope>
    <source>
        <strain evidence="1">691B_2</strain>
    </source>
</reference>
<evidence type="ECO:0000313" key="2">
    <source>
        <dbReference type="Proteomes" id="UP001173174"/>
    </source>
</evidence>
<protein>
    <recommendedName>
        <fullName evidence="3">IS110 family transposase</fullName>
    </recommendedName>
</protein>
<dbReference type="AlphaFoldDB" id="A0AAW7KDX0"/>
<name>A0AAW7KDX0_ENTFL</name>
<accession>A0AAW7KDX0</accession>
<evidence type="ECO:0000313" key="1">
    <source>
        <dbReference type="EMBL" id="MDN3192521.1"/>
    </source>
</evidence>
<organism evidence="1 2">
    <name type="scientific">Enterococcus faecalis</name>
    <name type="common">Streptococcus faecalis</name>
    <dbReference type="NCBI Taxonomy" id="1351"/>
    <lineage>
        <taxon>Bacteria</taxon>
        <taxon>Bacillati</taxon>
        <taxon>Bacillota</taxon>
        <taxon>Bacilli</taxon>
        <taxon>Lactobacillales</taxon>
        <taxon>Enterococcaceae</taxon>
        <taxon>Enterococcus</taxon>
    </lineage>
</organism>
<sequence length="42" mass="4826">MIRSFHSKLFVGLDVSSEKLDVRFMTDNPTLPVPKEVSFENN</sequence>
<dbReference type="Proteomes" id="UP001173174">
    <property type="component" value="Unassembled WGS sequence"/>
</dbReference>